<evidence type="ECO:0000313" key="4">
    <source>
        <dbReference type="Proteomes" id="UP000634136"/>
    </source>
</evidence>
<protein>
    <submittedName>
        <fullName evidence="3">GDSL esterase/lipase 5-like</fullName>
    </submittedName>
</protein>
<dbReference type="OrthoDB" id="1600564at2759"/>
<dbReference type="Gene3D" id="3.40.50.1110">
    <property type="entry name" value="SGNH hydrolase"/>
    <property type="match status" value="1"/>
</dbReference>
<reference evidence="3" key="1">
    <citation type="submission" date="2020-09" db="EMBL/GenBank/DDBJ databases">
        <title>Genome-Enabled Discovery of Anthraquinone Biosynthesis in Senna tora.</title>
        <authorList>
            <person name="Kang S.-H."/>
            <person name="Pandey R.P."/>
            <person name="Lee C.-M."/>
            <person name="Sim J.-S."/>
            <person name="Jeong J.-T."/>
            <person name="Choi B.-S."/>
            <person name="Jung M."/>
            <person name="Ginzburg D."/>
            <person name="Zhao K."/>
            <person name="Won S.Y."/>
            <person name="Oh T.-J."/>
            <person name="Yu Y."/>
            <person name="Kim N.-H."/>
            <person name="Lee O.R."/>
            <person name="Lee T.-H."/>
            <person name="Bashyal P."/>
            <person name="Kim T.-S."/>
            <person name="Lee W.-H."/>
            <person name="Kawkins C."/>
            <person name="Kim C.-K."/>
            <person name="Kim J.S."/>
            <person name="Ahn B.O."/>
            <person name="Rhee S.Y."/>
            <person name="Sohng J.K."/>
        </authorList>
    </citation>
    <scope>NUCLEOTIDE SEQUENCE</scope>
    <source>
        <tissue evidence="3">Leaf</tissue>
    </source>
</reference>
<evidence type="ECO:0000313" key="3">
    <source>
        <dbReference type="EMBL" id="KAF7813982.1"/>
    </source>
</evidence>
<dbReference type="InterPro" id="IPR044552">
    <property type="entry name" value="GLIP1-5/GLL25"/>
</dbReference>
<keyword evidence="4" id="KW-1185">Reference proteome</keyword>
<comment type="similarity">
    <text evidence="1">Belongs to the 'GDSL' lipolytic enzyme family.</text>
</comment>
<gene>
    <name evidence="3" type="ORF">G2W53_027951</name>
</gene>
<dbReference type="InterPro" id="IPR036514">
    <property type="entry name" value="SGNH_hydro_sf"/>
</dbReference>
<dbReference type="AlphaFoldDB" id="A0A834W9A5"/>
<accession>A0A834W9A5</accession>
<name>A0A834W9A5_9FABA</name>
<organism evidence="3 4">
    <name type="scientific">Senna tora</name>
    <dbReference type="NCBI Taxonomy" id="362788"/>
    <lineage>
        <taxon>Eukaryota</taxon>
        <taxon>Viridiplantae</taxon>
        <taxon>Streptophyta</taxon>
        <taxon>Embryophyta</taxon>
        <taxon>Tracheophyta</taxon>
        <taxon>Spermatophyta</taxon>
        <taxon>Magnoliopsida</taxon>
        <taxon>eudicotyledons</taxon>
        <taxon>Gunneridae</taxon>
        <taxon>Pentapetalae</taxon>
        <taxon>rosids</taxon>
        <taxon>fabids</taxon>
        <taxon>Fabales</taxon>
        <taxon>Fabaceae</taxon>
        <taxon>Caesalpinioideae</taxon>
        <taxon>Cassia clade</taxon>
        <taxon>Senna</taxon>
    </lineage>
</organism>
<evidence type="ECO:0000256" key="1">
    <source>
        <dbReference type="ARBA" id="ARBA00008668"/>
    </source>
</evidence>
<comment type="caution">
    <text evidence="3">The sequence shown here is derived from an EMBL/GenBank/DDBJ whole genome shotgun (WGS) entry which is preliminary data.</text>
</comment>
<dbReference type="Proteomes" id="UP000634136">
    <property type="component" value="Unassembled WGS sequence"/>
</dbReference>
<dbReference type="EMBL" id="JAAIUW010000009">
    <property type="protein sequence ID" value="KAF7813982.1"/>
    <property type="molecule type" value="Genomic_DNA"/>
</dbReference>
<keyword evidence="2" id="KW-0732">Signal</keyword>
<dbReference type="Pfam" id="PF00657">
    <property type="entry name" value="Lipase_GDSL"/>
    <property type="match status" value="1"/>
</dbReference>
<dbReference type="PANTHER" id="PTHR45966:SF34">
    <property type="entry name" value="GDSL-LIKE LIPASE_ACYLHYDROLASE"/>
    <property type="match status" value="1"/>
</dbReference>
<dbReference type="GO" id="GO:0016298">
    <property type="term" value="F:lipase activity"/>
    <property type="evidence" value="ECO:0007669"/>
    <property type="project" value="TreeGrafter"/>
</dbReference>
<sequence length="176" mass="19532">MYGVNFASAGAGALVHTYQGTVIDLKAQACNFKQVVKRLRKKLGDEEAEALLARAVYIISVGGNDYSAPLLTNSRASNNSTLILPYPPQQFVHLVIANISTFIQEIYEEGGRKFGILNVGPLNCFPMLRTPKSSIDACQQEQISTLALLHRNALPKMLQNLHNQLKAFQHWHYGFC</sequence>
<dbReference type="PANTHER" id="PTHR45966">
    <property type="entry name" value="GDSL-LIKE LIPASE/ACYLHYDROLASE"/>
    <property type="match status" value="1"/>
</dbReference>
<evidence type="ECO:0000256" key="2">
    <source>
        <dbReference type="ARBA" id="ARBA00022729"/>
    </source>
</evidence>
<proteinExistence type="inferred from homology"/>
<dbReference type="InterPro" id="IPR001087">
    <property type="entry name" value="GDSL"/>
</dbReference>